<accession>A0ABW0IFF2</accession>
<feature type="transmembrane region" description="Helical" evidence="1">
    <location>
        <begin position="24"/>
        <end position="46"/>
    </location>
</feature>
<feature type="transmembrane region" description="Helical" evidence="1">
    <location>
        <begin position="293"/>
        <end position="311"/>
    </location>
</feature>
<gene>
    <name evidence="2" type="ORF">ACFPMF_19275</name>
</gene>
<feature type="transmembrane region" description="Helical" evidence="1">
    <location>
        <begin position="209"/>
        <end position="229"/>
    </location>
</feature>
<keyword evidence="1" id="KW-0812">Transmembrane</keyword>
<feature type="transmembrane region" description="Helical" evidence="1">
    <location>
        <begin position="261"/>
        <end position="281"/>
    </location>
</feature>
<sequence>MVFYHRPRQNSPSRLITYPIERSLVKYSFVALLLLLTFPYLEFVQIPTPGIDNSWRIALELLQEKHLVWGQDILFTYGPLGRWLQRYSIVTTPTELLLVDIFFLINVACLFYSFLPNPLKVWHTPVYFLIWAVINSMWGEWIHFTWFFIVIYWGLKSIRQPAPNRLLLCYVSFVCAINFFMKVNFGVLAIGFMISLLAFLYANRQLTWAELIAMLGFLGGLLGLGAYWLHTDLRQYVVSSFYIIDGYNESQAIFPENRLRLVALSYGSFLLQLLAVGWYMRQCYVFPYKRKDLKGNLFTLFWVLGLSFIVLKYAFTRADDGHITAYVKQSSLLLVLVVVCVQQEWIQKTFALLLLLNCGLYLLFYVPIFGKVPVNYGTVFAQKLHFFSHYLKTAGTAHYPVPKPTIPASIRQEIKNQTIDVIPNDIAEVYFNGLNYNPRPTLQSYQSYNAYLDRKNREKYLSPSAPDWIIYRYEALDGKYPLADETQTLLAILQRYRPLYQSDGRLFLKKDEQPKTVRLIRQHTIQLQLGEKLRLTDSDSLLHILYAKPHYNGYGMLLNLLFQPPQMTMQLGAEDQTTVSYRVVPALLKKGLLITSRVDNVKEMSEFIATTRVSNKRLTELCFQQSLRPIPGFTPGMEITIQSFQLGL</sequence>
<feature type="transmembrane region" description="Helical" evidence="1">
    <location>
        <begin position="350"/>
        <end position="370"/>
    </location>
</feature>
<evidence type="ECO:0000313" key="3">
    <source>
        <dbReference type="Proteomes" id="UP001596106"/>
    </source>
</evidence>
<dbReference type="RefSeq" id="WP_379848366.1">
    <property type="nucleotide sequence ID" value="NZ_JBHSMA010000006.1"/>
</dbReference>
<feature type="transmembrane region" description="Helical" evidence="1">
    <location>
        <begin position="323"/>
        <end position="341"/>
    </location>
</feature>
<feature type="transmembrane region" description="Helical" evidence="1">
    <location>
        <begin position="185"/>
        <end position="202"/>
    </location>
</feature>
<organism evidence="2 3">
    <name type="scientific">Larkinella bovis</name>
    <dbReference type="NCBI Taxonomy" id="683041"/>
    <lineage>
        <taxon>Bacteria</taxon>
        <taxon>Pseudomonadati</taxon>
        <taxon>Bacteroidota</taxon>
        <taxon>Cytophagia</taxon>
        <taxon>Cytophagales</taxon>
        <taxon>Spirosomataceae</taxon>
        <taxon>Larkinella</taxon>
    </lineage>
</organism>
<name>A0ABW0IFF2_9BACT</name>
<comment type="caution">
    <text evidence="2">The sequence shown here is derived from an EMBL/GenBank/DDBJ whole genome shotgun (WGS) entry which is preliminary data.</text>
</comment>
<evidence type="ECO:0000256" key="1">
    <source>
        <dbReference type="SAM" id="Phobius"/>
    </source>
</evidence>
<dbReference type="EMBL" id="JBHSMA010000006">
    <property type="protein sequence ID" value="MFC5411473.1"/>
    <property type="molecule type" value="Genomic_DNA"/>
</dbReference>
<feature type="transmembrane region" description="Helical" evidence="1">
    <location>
        <begin position="127"/>
        <end position="155"/>
    </location>
</feature>
<proteinExistence type="predicted"/>
<protein>
    <submittedName>
        <fullName evidence="2">Uncharacterized protein</fullName>
    </submittedName>
</protein>
<keyword evidence="1" id="KW-1133">Transmembrane helix</keyword>
<dbReference type="Proteomes" id="UP001596106">
    <property type="component" value="Unassembled WGS sequence"/>
</dbReference>
<keyword evidence="1" id="KW-0472">Membrane</keyword>
<reference evidence="3" key="1">
    <citation type="journal article" date="2019" name="Int. J. Syst. Evol. Microbiol.">
        <title>The Global Catalogue of Microorganisms (GCM) 10K type strain sequencing project: providing services to taxonomists for standard genome sequencing and annotation.</title>
        <authorList>
            <consortium name="The Broad Institute Genomics Platform"/>
            <consortium name="The Broad Institute Genome Sequencing Center for Infectious Disease"/>
            <person name="Wu L."/>
            <person name="Ma J."/>
        </authorList>
    </citation>
    <scope>NUCLEOTIDE SEQUENCE [LARGE SCALE GENOMIC DNA]</scope>
    <source>
        <strain evidence="3">CCUG 55250</strain>
    </source>
</reference>
<evidence type="ECO:0000313" key="2">
    <source>
        <dbReference type="EMBL" id="MFC5411473.1"/>
    </source>
</evidence>
<keyword evidence="3" id="KW-1185">Reference proteome</keyword>
<feature type="transmembrane region" description="Helical" evidence="1">
    <location>
        <begin position="96"/>
        <end position="115"/>
    </location>
</feature>